<proteinExistence type="predicted"/>
<name>A0AC35F943_9BILA</name>
<evidence type="ECO:0000313" key="1">
    <source>
        <dbReference type="Proteomes" id="UP000887580"/>
    </source>
</evidence>
<accession>A0AC35F943</accession>
<dbReference type="Proteomes" id="UP000887580">
    <property type="component" value="Unplaced"/>
</dbReference>
<reference evidence="2" key="1">
    <citation type="submission" date="2022-11" db="UniProtKB">
        <authorList>
            <consortium name="WormBaseParasite"/>
        </authorList>
    </citation>
    <scope>IDENTIFICATION</scope>
</reference>
<evidence type="ECO:0000313" key="2">
    <source>
        <dbReference type="WBParaSite" id="PS1159_v2.g14890.t1"/>
    </source>
</evidence>
<dbReference type="WBParaSite" id="PS1159_v2.g14890.t1">
    <property type="protein sequence ID" value="PS1159_v2.g14890.t1"/>
    <property type="gene ID" value="PS1159_v2.g14890"/>
</dbReference>
<organism evidence="1 2">
    <name type="scientific">Panagrolaimus sp. PS1159</name>
    <dbReference type="NCBI Taxonomy" id="55785"/>
    <lineage>
        <taxon>Eukaryota</taxon>
        <taxon>Metazoa</taxon>
        <taxon>Ecdysozoa</taxon>
        <taxon>Nematoda</taxon>
        <taxon>Chromadorea</taxon>
        <taxon>Rhabditida</taxon>
        <taxon>Tylenchina</taxon>
        <taxon>Panagrolaimomorpha</taxon>
        <taxon>Panagrolaimoidea</taxon>
        <taxon>Panagrolaimidae</taxon>
        <taxon>Panagrolaimus</taxon>
    </lineage>
</organism>
<sequence length="345" mass="38591">MDIPVNDRMKASVVLKNKFAAFCSDDECGASEIVTAPVKKVEKTSVKKLPRTAVTAAISPSKNHPKPEKSTTAKATKEGTRRHDGNRPERPPRDENRPEKPPRDGNRPERPPRDGNRLQKQGEPVGEDDEKVNVDRRPHRGDRGTGRSNHGARGSGRGDRTGAHEAPKKDGHGKGNWGTEQDELQGETEPLNEANVEKPVHDDNADKNDSGVELEKEEEKPGMTLNEWKEKNKEAQPETFNIRKPNDDKKLNLAPLKKAEDSNKENEEFVVLRREPRKKHIDISVNFASTDHGYDGNRGNRDAFRGRGRGDRNDRQQRGTRGQTRGSDKSQFNLVTEQFPALGGH</sequence>
<protein>
    <submittedName>
        <fullName evidence="2">Hyaluronan/mRNA-binding protein domain-containing protein</fullName>
    </submittedName>
</protein>